<evidence type="ECO:0000256" key="1">
    <source>
        <dbReference type="ARBA" id="ARBA00022491"/>
    </source>
</evidence>
<dbReference type="EMBL" id="BOPG01000063">
    <property type="protein sequence ID" value="GIJ61159.1"/>
    <property type="molecule type" value="Genomic_DNA"/>
</dbReference>
<dbReference type="RefSeq" id="WP_204005926.1">
    <property type="nucleotide sequence ID" value="NZ_BOPG01000063.1"/>
</dbReference>
<dbReference type="InterPro" id="IPR000551">
    <property type="entry name" value="MerR-type_HTH_dom"/>
</dbReference>
<keyword evidence="8" id="KW-1185">Reference proteome</keyword>
<dbReference type="AlphaFoldDB" id="A0A8J3ZBK1"/>
<dbReference type="PRINTS" id="PR00040">
    <property type="entry name" value="HTHMERR"/>
</dbReference>
<dbReference type="PROSITE" id="PS00552">
    <property type="entry name" value="HTH_MERR_1"/>
    <property type="match status" value="1"/>
</dbReference>
<dbReference type="GO" id="GO:0003700">
    <property type="term" value="F:DNA-binding transcription factor activity"/>
    <property type="evidence" value="ECO:0007669"/>
    <property type="project" value="InterPro"/>
</dbReference>
<dbReference type="GO" id="GO:0003677">
    <property type="term" value="F:DNA binding"/>
    <property type="evidence" value="ECO:0007669"/>
    <property type="project" value="UniProtKB-KW"/>
</dbReference>
<evidence type="ECO:0000313" key="7">
    <source>
        <dbReference type="EMBL" id="GIJ61159.1"/>
    </source>
</evidence>
<dbReference type="SMART" id="SM00422">
    <property type="entry name" value="HTH_MERR"/>
    <property type="match status" value="1"/>
</dbReference>
<sequence>MWRIGQLARMAGVSDHTLRHYDKIGLLTPAAVDRATGYRWYGAAELTRLERIRGLQHLGLSLRQIADIVDAPDSQVRQALAERVAALRRDIAALSAVMTAAEDRLATPSTVLPQLTRVGPRRLRVRYVEVGHPSELKDLCAGTLLTWLSASPAGSFAAAMGTRGGDPLTLPARSVVRATVPPDVGVVRAGHDLFDWLHRHRLAPAGPTVEEHLVDGDGATAVVLEIPV</sequence>
<comment type="caution">
    <text evidence="7">The sequence shown here is derived from an EMBL/GenBank/DDBJ whole genome shotgun (WGS) entry which is preliminary data.</text>
</comment>
<evidence type="ECO:0000313" key="8">
    <source>
        <dbReference type="Proteomes" id="UP000612585"/>
    </source>
</evidence>
<gene>
    <name evidence="7" type="ORF">Vau01_086750</name>
</gene>
<keyword evidence="1" id="KW-0678">Repressor</keyword>
<proteinExistence type="predicted"/>
<dbReference type="InterPro" id="IPR047057">
    <property type="entry name" value="MerR_fam"/>
</dbReference>
<feature type="coiled-coil region" evidence="5">
    <location>
        <begin position="77"/>
        <end position="104"/>
    </location>
</feature>
<dbReference type="SUPFAM" id="SSF46955">
    <property type="entry name" value="Putative DNA-binding domain"/>
    <property type="match status" value="1"/>
</dbReference>
<keyword evidence="4" id="KW-0804">Transcription</keyword>
<dbReference type="Pfam" id="PF13411">
    <property type="entry name" value="MerR_1"/>
    <property type="match status" value="1"/>
</dbReference>
<keyword evidence="5" id="KW-0175">Coiled coil</keyword>
<evidence type="ECO:0000256" key="3">
    <source>
        <dbReference type="ARBA" id="ARBA00023125"/>
    </source>
</evidence>
<dbReference type="Proteomes" id="UP000612585">
    <property type="component" value="Unassembled WGS sequence"/>
</dbReference>
<evidence type="ECO:0000259" key="6">
    <source>
        <dbReference type="PROSITE" id="PS50937"/>
    </source>
</evidence>
<dbReference type="PROSITE" id="PS50937">
    <property type="entry name" value="HTH_MERR_2"/>
    <property type="match status" value="1"/>
</dbReference>
<accession>A0A8J3ZBK1</accession>
<organism evidence="7 8">
    <name type="scientific">Virgisporangium aurantiacum</name>
    <dbReference type="NCBI Taxonomy" id="175570"/>
    <lineage>
        <taxon>Bacteria</taxon>
        <taxon>Bacillati</taxon>
        <taxon>Actinomycetota</taxon>
        <taxon>Actinomycetes</taxon>
        <taxon>Micromonosporales</taxon>
        <taxon>Micromonosporaceae</taxon>
        <taxon>Virgisporangium</taxon>
    </lineage>
</organism>
<evidence type="ECO:0000256" key="4">
    <source>
        <dbReference type="ARBA" id="ARBA00023163"/>
    </source>
</evidence>
<evidence type="ECO:0000256" key="5">
    <source>
        <dbReference type="SAM" id="Coils"/>
    </source>
</evidence>
<name>A0A8J3ZBK1_9ACTN</name>
<keyword evidence="2" id="KW-0805">Transcription regulation</keyword>
<reference evidence="7" key="1">
    <citation type="submission" date="2021-01" db="EMBL/GenBank/DDBJ databases">
        <title>Whole genome shotgun sequence of Virgisporangium aurantiacum NBRC 16421.</title>
        <authorList>
            <person name="Komaki H."/>
            <person name="Tamura T."/>
        </authorList>
    </citation>
    <scope>NUCLEOTIDE SEQUENCE</scope>
    <source>
        <strain evidence="7">NBRC 16421</strain>
    </source>
</reference>
<dbReference type="PANTHER" id="PTHR30204:SF69">
    <property type="entry name" value="MERR-FAMILY TRANSCRIPTIONAL REGULATOR"/>
    <property type="match status" value="1"/>
</dbReference>
<protein>
    <recommendedName>
        <fullName evidence="6">HTH merR-type domain-containing protein</fullName>
    </recommendedName>
</protein>
<dbReference type="InterPro" id="IPR009061">
    <property type="entry name" value="DNA-bd_dom_put_sf"/>
</dbReference>
<dbReference type="PANTHER" id="PTHR30204">
    <property type="entry name" value="REDOX-CYCLING DRUG-SENSING TRANSCRIPTIONAL ACTIVATOR SOXR"/>
    <property type="match status" value="1"/>
</dbReference>
<dbReference type="CDD" id="cd01107">
    <property type="entry name" value="HTH_BmrR"/>
    <property type="match status" value="1"/>
</dbReference>
<evidence type="ECO:0000256" key="2">
    <source>
        <dbReference type="ARBA" id="ARBA00023015"/>
    </source>
</evidence>
<dbReference type="Gene3D" id="1.10.1660.10">
    <property type="match status" value="1"/>
</dbReference>
<keyword evidence="3" id="KW-0238">DNA-binding</keyword>
<feature type="domain" description="HTH merR-type" evidence="6">
    <location>
        <begin position="1"/>
        <end position="71"/>
    </location>
</feature>